<evidence type="ECO:0000313" key="4">
    <source>
        <dbReference type="EMBL" id="KGJ76468.1"/>
    </source>
</evidence>
<dbReference type="PANTHER" id="PTHR11092:SF0">
    <property type="entry name" value="EPIMERASE FAMILY PROTEIN SDR39U1"/>
    <property type="match status" value="1"/>
</dbReference>
<evidence type="ECO:0000259" key="2">
    <source>
        <dbReference type="Pfam" id="PF01370"/>
    </source>
</evidence>
<evidence type="ECO:0000313" key="5">
    <source>
        <dbReference type="EMBL" id="MBB5640335.1"/>
    </source>
</evidence>
<evidence type="ECO:0000313" key="7">
    <source>
        <dbReference type="Proteomes" id="UP000561726"/>
    </source>
</evidence>
<dbReference type="eggNOG" id="COG1090">
    <property type="taxonomic scope" value="Bacteria"/>
</dbReference>
<dbReference type="Pfam" id="PF08338">
    <property type="entry name" value="DUF1731"/>
    <property type="match status" value="1"/>
</dbReference>
<organism evidence="4 6">
    <name type="scientific">Cryobacterium roopkundense</name>
    <dbReference type="NCBI Taxonomy" id="1001240"/>
    <lineage>
        <taxon>Bacteria</taxon>
        <taxon>Bacillati</taxon>
        <taxon>Actinomycetota</taxon>
        <taxon>Actinomycetes</taxon>
        <taxon>Micrococcales</taxon>
        <taxon>Microbacteriaceae</taxon>
        <taxon>Cryobacterium</taxon>
    </lineage>
</organism>
<dbReference type="Proteomes" id="UP000029864">
    <property type="component" value="Unassembled WGS sequence"/>
</dbReference>
<gene>
    <name evidence="5" type="ORF">BJ997_000883</name>
    <name evidence="4" type="ORF">GY21_09195</name>
</gene>
<dbReference type="EMBL" id="JACHBQ010000001">
    <property type="protein sequence ID" value="MBB5640335.1"/>
    <property type="molecule type" value="Genomic_DNA"/>
</dbReference>
<dbReference type="OrthoDB" id="9801773at2"/>
<reference evidence="4 6" key="1">
    <citation type="submission" date="2014-08" db="EMBL/GenBank/DDBJ databases">
        <authorList>
            <person name="Sisinthy S."/>
        </authorList>
    </citation>
    <scope>NUCLEOTIDE SEQUENCE [LARGE SCALE GENOMIC DNA]</scope>
    <source>
        <strain evidence="4 6">RuG17</strain>
    </source>
</reference>
<feature type="domain" description="NAD-dependent epimerase/dehydratase" evidence="2">
    <location>
        <begin position="3"/>
        <end position="211"/>
    </location>
</feature>
<dbReference type="Proteomes" id="UP000561726">
    <property type="component" value="Unassembled WGS sequence"/>
</dbReference>
<feature type="domain" description="DUF1731" evidence="3">
    <location>
        <begin position="245"/>
        <end position="291"/>
    </location>
</feature>
<dbReference type="Pfam" id="PF01370">
    <property type="entry name" value="Epimerase"/>
    <property type="match status" value="1"/>
</dbReference>
<sequence>MRVLISGASGLIGSELSLQLGVAGHDVVRLVRRAPTGPHEIQWDPAALSLDPAALDGVDAVVNLSGASLARLPWTPRHRQEILRSRVQATRTLTDAMRHTSTPPAVLLNGSAVGVYGNRPGERVDEAATAGSDFLADVVVAWEREATRAPEGTRVVMLRTGLVLAKGGALKPLLPITRLGLSGPLGTGRQHWAWVSLHDEAAAIVHLLTSELSGPVNLVGPTPATANAIMRLLARALHRPFKIPVPEKVLTLLLQDAARQLLLADQNVSSQRLTDDGFIFMHPTPATAIDWMLRQP</sequence>
<evidence type="ECO:0000313" key="6">
    <source>
        <dbReference type="Proteomes" id="UP000029864"/>
    </source>
</evidence>
<reference evidence="5 7" key="2">
    <citation type="submission" date="2020-08" db="EMBL/GenBank/DDBJ databases">
        <title>Sequencing the genomes of 1000 actinobacteria strains.</title>
        <authorList>
            <person name="Klenk H.-P."/>
        </authorList>
    </citation>
    <scope>NUCLEOTIDE SEQUENCE [LARGE SCALE GENOMIC DNA]</scope>
    <source>
        <strain evidence="5 7">DSM 21065</strain>
    </source>
</reference>
<dbReference type="SUPFAM" id="SSF51735">
    <property type="entry name" value="NAD(P)-binding Rossmann-fold domains"/>
    <property type="match status" value="1"/>
</dbReference>
<evidence type="ECO:0000259" key="3">
    <source>
        <dbReference type="Pfam" id="PF08338"/>
    </source>
</evidence>
<keyword evidence="6" id="KW-1185">Reference proteome</keyword>
<dbReference type="InterPro" id="IPR013549">
    <property type="entry name" value="DUF1731"/>
</dbReference>
<dbReference type="NCBIfam" id="TIGR01777">
    <property type="entry name" value="yfcH"/>
    <property type="match status" value="1"/>
</dbReference>
<evidence type="ECO:0000256" key="1">
    <source>
        <dbReference type="ARBA" id="ARBA00009353"/>
    </source>
</evidence>
<comment type="similarity">
    <text evidence="1">Belongs to the NAD(P)-dependent epimerase/dehydratase family. SDR39U1 subfamily.</text>
</comment>
<name>A0A099JG22_9MICO</name>
<comment type="caution">
    <text evidence="4">The sequence shown here is derived from an EMBL/GenBank/DDBJ whole genome shotgun (WGS) entry which is preliminary data.</text>
</comment>
<dbReference type="AlphaFoldDB" id="A0A099JG22"/>
<dbReference type="Gene3D" id="3.40.50.720">
    <property type="entry name" value="NAD(P)-binding Rossmann-like Domain"/>
    <property type="match status" value="1"/>
</dbReference>
<accession>A0A099JG22</accession>
<dbReference type="EMBL" id="JPXF01000032">
    <property type="protein sequence ID" value="KGJ76468.1"/>
    <property type="molecule type" value="Genomic_DNA"/>
</dbReference>
<dbReference type="RefSeq" id="WP_035836440.1">
    <property type="nucleotide sequence ID" value="NZ_JACHBQ010000001.1"/>
</dbReference>
<protein>
    <submittedName>
        <fullName evidence="4">Nucleoside-diphosphate sugar epimerase</fullName>
    </submittedName>
</protein>
<dbReference type="InterPro" id="IPR036291">
    <property type="entry name" value="NAD(P)-bd_dom_sf"/>
</dbReference>
<dbReference type="InterPro" id="IPR010099">
    <property type="entry name" value="SDR39U1"/>
</dbReference>
<dbReference type="InterPro" id="IPR001509">
    <property type="entry name" value="Epimerase_deHydtase"/>
</dbReference>
<dbReference type="STRING" id="1001240.GY21_09195"/>
<dbReference type="PANTHER" id="PTHR11092">
    <property type="entry name" value="SUGAR NUCLEOTIDE EPIMERASE RELATED"/>
    <property type="match status" value="1"/>
</dbReference>
<proteinExistence type="inferred from homology"/>